<dbReference type="RefSeq" id="WP_345403147.1">
    <property type="nucleotide sequence ID" value="NZ_BAABLA010000113.1"/>
</dbReference>
<evidence type="ECO:0000256" key="1">
    <source>
        <dbReference type="ARBA" id="ARBA00006484"/>
    </source>
</evidence>
<evidence type="ECO:0000313" key="2">
    <source>
        <dbReference type="EMBL" id="MFC6868937.1"/>
    </source>
</evidence>
<protein>
    <submittedName>
        <fullName evidence="2">SDR family NAD(P)-dependent oxidoreductase</fullName>
        <ecNumber evidence="2">1.1.1.-</ecNumber>
    </submittedName>
</protein>
<keyword evidence="2" id="KW-0560">Oxidoreductase</keyword>
<organism evidence="2 3">
    <name type="scientific">Haloechinothrix salitolerans</name>
    <dbReference type="NCBI Taxonomy" id="926830"/>
    <lineage>
        <taxon>Bacteria</taxon>
        <taxon>Bacillati</taxon>
        <taxon>Actinomycetota</taxon>
        <taxon>Actinomycetes</taxon>
        <taxon>Pseudonocardiales</taxon>
        <taxon>Pseudonocardiaceae</taxon>
        <taxon>Haloechinothrix</taxon>
    </lineage>
</organism>
<dbReference type="Proteomes" id="UP001596337">
    <property type="component" value="Unassembled WGS sequence"/>
</dbReference>
<dbReference type="PRINTS" id="PR00080">
    <property type="entry name" value="SDRFAMILY"/>
</dbReference>
<comment type="similarity">
    <text evidence="1">Belongs to the short-chain dehydrogenases/reductases (SDR) family.</text>
</comment>
<dbReference type="InterPro" id="IPR002347">
    <property type="entry name" value="SDR_fam"/>
</dbReference>
<dbReference type="InterPro" id="IPR036291">
    <property type="entry name" value="NAD(P)-bd_dom_sf"/>
</dbReference>
<dbReference type="GO" id="GO:0016491">
    <property type="term" value="F:oxidoreductase activity"/>
    <property type="evidence" value="ECO:0007669"/>
    <property type="project" value="UniProtKB-KW"/>
</dbReference>
<dbReference type="EC" id="1.1.1.-" evidence="2"/>
<gene>
    <name evidence="2" type="ORF">ACFQGD_17480</name>
</gene>
<keyword evidence="3" id="KW-1185">Reference proteome</keyword>
<comment type="caution">
    <text evidence="2">The sequence shown here is derived from an EMBL/GenBank/DDBJ whole genome shotgun (WGS) entry which is preliminary data.</text>
</comment>
<dbReference type="PROSITE" id="PS00061">
    <property type="entry name" value="ADH_SHORT"/>
    <property type="match status" value="1"/>
</dbReference>
<dbReference type="Pfam" id="PF13561">
    <property type="entry name" value="adh_short_C2"/>
    <property type="match status" value="1"/>
</dbReference>
<dbReference type="EMBL" id="JBHSXX010000001">
    <property type="protein sequence ID" value="MFC6868937.1"/>
    <property type="molecule type" value="Genomic_DNA"/>
</dbReference>
<name>A0ABW2C315_9PSEU</name>
<reference evidence="3" key="1">
    <citation type="journal article" date="2019" name="Int. J. Syst. Evol. Microbiol.">
        <title>The Global Catalogue of Microorganisms (GCM) 10K type strain sequencing project: providing services to taxonomists for standard genome sequencing and annotation.</title>
        <authorList>
            <consortium name="The Broad Institute Genomics Platform"/>
            <consortium name="The Broad Institute Genome Sequencing Center for Infectious Disease"/>
            <person name="Wu L."/>
            <person name="Ma J."/>
        </authorList>
    </citation>
    <scope>NUCLEOTIDE SEQUENCE [LARGE SCALE GENOMIC DNA]</scope>
    <source>
        <strain evidence="3">KCTC 32255</strain>
    </source>
</reference>
<dbReference type="CDD" id="cd05233">
    <property type="entry name" value="SDR_c"/>
    <property type="match status" value="1"/>
</dbReference>
<evidence type="ECO:0000313" key="3">
    <source>
        <dbReference type="Proteomes" id="UP001596337"/>
    </source>
</evidence>
<accession>A0ABW2C315</accession>
<dbReference type="PRINTS" id="PR00081">
    <property type="entry name" value="GDHRDH"/>
</dbReference>
<dbReference type="Gene3D" id="3.40.50.720">
    <property type="entry name" value="NAD(P)-binding Rossmann-like Domain"/>
    <property type="match status" value="1"/>
</dbReference>
<dbReference type="InterPro" id="IPR020904">
    <property type="entry name" value="Sc_DH/Rdtase_CS"/>
</dbReference>
<proteinExistence type="inferred from homology"/>
<sequence>MSEPQRVAVVTGGGSGIGAATCGRLAADGYTLAVLDLDLDAAKAAAGPEGIGLAADVADAESMREAINTVVRTIGRIDLLVNNAGITGSQAAGRCHETPIEEWDRVHAVNVRGLFLCSRVVLPVMLAQGSGHVITVASVAGQVAFPARCAYTASKGAALLFAKSLAVDYATDGIRSNAVCPGFVQTPMTQWRLDVPELRSRVEENIPMRRVAQPTEIADAIGLLADERLSYLTGHALTVDGGWTAL</sequence>
<dbReference type="PANTHER" id="PTHR42760">
    <property type="entry name" value="SHORT-CHAIN DEHYDROGENASES/REDUCTASES FAMILY MEMBER"/>
    <property type="match status" value="1"/>
</dbReference>
<dbReference type="SUPFAM" id="SSF51735">
    <property type="entry name" value="NAD(P)-binding Rossmann-fold domains"/>
    <property type="match status" value="1"/>
</dbReference>